<keyword evidence="2 8" id="KW-0028">Amino-acid biosynthesis</keyword>
<dbReference type="InterPro" id="IPR015947">
    <property type="entry name" value="PUA-like_sf"/>
</dbReference>
<dbReference type="GO" id="GO:0004349">
    <property type="term" value="F:glutamate 5-kinase activity"/>
    <property type="evidence" value="ECO:0007669"/>
    <property type="project" value="UniProtKB-UniRule"/>
</dbReference>
<dbReference type="FunFam" id="2.30.130.10:FF:000007">
    <property type="entry name" value="Glutamate 5-kinase"/>
    <property type="match status" value="1"/>
</dbReference>
<dbReference type="InterPro" id="IPR002478">
    <property type="entry name" value="PUA"/>
</dbReference>
<evidence type="ECO:0000256" key="8">
    <source>
        <dbReference type="HAMAP-Rule" id="MF_00456"/>
    </source>
</evidence>
<dbReference type="Gene3D" id="2.30.130.10">
    <property type="entry name" value="PUA domain"/>
    <property type="match status" value="1"/>
</dbReference>
<dbReference type="Proteomes" id="UP000025061">
    <property type="component" value="Unassembled WGS sequence"/>
</dbReference>
<gene>
    <name evidence="8" type="primary">proB</name>
    <name evidence="10" type="ORF">HHI_06759</name>
</gene>
<dbReference type="FunFam" id="3.40.1160.10:FF:000018">
    <property type="entry name" value="Glutamate 5-kinase"/>
    <property type="match status" value="1"/>
</dbReference>
<protein>
    <recommendedName>
        <fullName evidence="8">Glutamate 5-kinase</fullName>
        <ecNumber evidence="8">2.7.2.11</ecNumber>
    </recommendedName>
    <alternativeName>
        <fullName evidence="8">Gamma-glutamyl kinase</fullName>
        <shortName evidence="8">GK</shortName>
    </alternativeName>
</protein>
<keyword evidence="7 8" id="KW-0067">ATP-binding</keyword>
<dbReference type="Gene3D" id="3.40.1160.10">
    <property type="entry name" value="Acetylglutamate kinase-like"/>
    <property type="match status" value="1"/>
</dbReference>
<dbReference type="NCBIfam" id="TIGR01027">
    <property type="entry name" value="proB"/>
    <property type="match status" value="1"/>
</dbReference>
<comment type="function">
    <text evidence="8">Catalyzes the transfer of a phosphate group to glutamate to form L-glutamate 5-phosphate.</text>
</comment>
<dbReference type="PANTHER" id="PTHR43654">
    <property type="entry name" value="GLUTAMATE 5-KINASE"/>
    <property type="match status" value="1"/>
</dbReference>
<evidence type="ECO:0000256" key="6">
    <source>
        <dbReference type="ARBA" id="ARBA00022777"/>
    </source>
</evidence>
<dbReference type="PROSITE" id="PS00902">
    <property type="entry name" value="GLUTAMATE_5_KINASE"/>
    <property type="match status" value="1"/>
</dbReference>
<dbReference type="InterPro" id="IPR036974">
    <property type="entry name" value="PUA_sf"/>
</dbReference>
<dbReference type="PATRIC" id="fig|1280951.3.peg.1366"/>
<dbReference type="Pfam" id="PF01472">
    <property type="entry name" value="PUA"/>
    <property type="match status" value="1"/>
</dbReference>
<dbReference type="GO" id="GO:0003723">
    <property type="term" value="F:RNA binding"/>
    <property type="evidence" value="ECO:0007669"/>
    <property type="project" value="InterPro"/>
</dbReference>
<comment type="caution">
    <text evidence="10">The sequence shown here is derived from an EMBL/GenBank/DDBJ whole genome shotgun (WGS) entry which is preliminary data.</text>
</comment>
<evidence type="ECO:0000313" key="10">
    <source>
        <dbReference type="EMBL" id="KCZ95351.1"/>
    </source>
</evidence>
<feature type="binding site" evidence="8">
    <location>
        <begin position="201"/>
        <end position="202"/>
    </location>
    <ligand>
        <name>ATP</name>
        <dbReference type="ChEBI" id="CHEBI:30616"/>
    </ligand>
</feature>
<feature type="domain" description="PUA" evidence="9">
    <location>
        <begin position="310"/>
        <end position="392"/>
    </location>
</feature>
<feature type="binding site" evidence="8">
    <location>
        <position position="83"/>
    </location>
    <ligand>
        <name>substrate</name>
    </ligand>
</feature>
<comment type="similarity">
    <text evidence="8">Belongs to the glutamate 5-kinase family.</text>
</comment>
<evidence type="ECO:0000259" key="9">
    <source>
        <dbReference type="SMART" id="SM00359"/>
    </source>
</evidence>
<feature type="binding site" evidence="8">
    <location>
        <position position="169"/>
    </location>
    <ligand>
        <name>substrate</name>
    </ligand>
</feature>
<comment type="pathway">
    <text evidence="8">Amino-acid biosynthesis; L-proline biosynthesis; L-glutamate 5-semialdehyde from L-glutamate: step 1/2.</text>
</comment>
<dbReference type="EC" id="2.7.2.11" evidence="8"/>
<dbReference type="Pfam" id="PF00696">
    <property type="entry name" value="AA_kinase"/>
    <property type="match status" value="1"/>
</dbReference>
<keyword evidence="1 8" id="KW-0963">Cytoplasm</keyword>
<dbReference type="CDD" id="cd04242">
    <property type="entry name" value="AAK_G5K_ProB"/>
    <property type="match status" value="1"/>
</dbReference>
<dbReference type="InterPro" id="IPR019797">
    <property type="entry name" value="Glutamate_5-kinase_CS"/>
</dbReference>
<dbReference type="UniPathway" id="UPA00098">
    <property type="reaction ID" value="UER00359"/>
</dbReference>
<evidence type="ECO:0000313" key="11">
    <source>
        <dbReference type="Proteomes" id="UP000025061"/>
    </source>
</evidence>
<dbReference type="GO" id="GO:0055129">
    <property type="term" value="P:L-proline biosynthetic process"/>
    <property type="evidence" value="ECO:0007669"/>
    <property type="project" value="UniProtKB-UniRule"/>
</dbReference>
<keyword evidence="5 8" id="KW-0547">Nucleotide-binding</keyword>
<dbReference type="InterPro" id="IPR001048">
    <property type="entry name" value="Asp/Glu/Uridylate_kinase"/>
</dbReference>
<dbReference type="SMART" id="SM00359">
    <property type="entry name" value="PUA"/>
    <property type="match status" value="1"/>
</dbReference>
<reference evidence="10 11" key="1">
    <citation type="submission" date="2013-04" db="EMBL/GenBank/DDBJ databases">
        <title>Hyphomonas hirschiana VP5 Genome Sequencing.</title>
        <authorList>
            <person name="Lai Q."/>
            <person name="Shao Z."/>
        </authorList>
    </citation>
    <scope>NUCLEOTIDE SEQUENCE [LARGE SCALE GENOMIC DNA]</scope>
    <source>
        <strain evidence="10 11">VP5</strain>
    </source>
</reference>
<keyword evidence="11" id="KW-1185">Reference proteome</keyword>
<evidence type="ECO:0000256" key="3">
    <source>
        <dbReference type="ARBA" id="ARBA00022650"/>
    </source>
</evidence>
<dbReference type="PANTHER" id="PTHR43654:SF1">
    <property type="entry name" value="ISOPENTENYL PHOSPHATE KINASE"/>
    <property type="match status" value="1"/>
</dbReference>
<comment type="catalytic activity">
    <reaction evidence="8">
        <text>L-glutamate + ATP = L-glutamyl 5-phosphate + ADP</text>
        <dbReference type="Rhea" id="RHEA:14877"/>
        <dbReference type="ChEBI" id="CHEBI:29985"/>
        <dbReference type="ChEBI" id="CHEBI:30616"/>
        <dbReference type="ChEBI" id="CHEBI:58274"/>
        <dbReference type="ChEBI" id="CHEBI:456216"/>
        <dbReference type="EC" id="2.7.2.11"/>
    </reaction>
</comment>
<dbReference type="PRINTS" id="PR00474">
    <property type="entry name" value="GLU5KINASE"/>
</dbReference>
<dbReference type="InterPro" id="IPR005715">
    <property type="entry name" value="Glu_5kinase/COase_Synthase"/>
</dbReference>
<dbReference type="GO" id="GO:0005829">
    <property type="term" value="C:cytosol"/>
    <property type="evidence" value="ECO:0007669"/>
    <property type="project" value="TreeGrafter"/>
</dbReference>
<feature type="binding site" evidence="8">
    <location>
        <position position="44"/>
    </location>
    <ligand>
        <name>ATP</name>
        <dbReference type="ChEBI" id="CHEBI:30616"/>
    </ligand>
</feature>
<dbReference type="PIRSF" id="PIRSF000729">
    <property type="entry name" value="GK"/>
    <property type="match status" value="1"/>
</dbReference>
<dbReference type="SUPFAM" id="SSF88697">
    <property type="entry name" value="PUA domain-like"/>
    <property type="match status" value="1"/>
</dbReference>
<sequence>MPFRLAAGRAFRRFITSRHGVSGRVSRSAMTADTLSRAKRIVVKTGSALIAEAGAPRREWLAALAADIAALRQRGKEVILVSSGAVALGRSALGAPYQGRLEQKQAAAAIGQPRLMAALGDALAPHAIACGQALLTPGDTENRRRWLNARATLETLLEAGVVPVINENDTVATEEIRYGDNDRLAARVAQMMAADVLILLSDIDGLYTADPRSNPGAPHIPFLEALTPEHDAMATGANAAAGVGSGGMATKLAAARIAHAAGCSTLITLGNRPHPLGAIEAGERATLIASRISPAKARAAWLEGHLKPEGELLIDDGAAAALAKGASLLAVGVRGVTGQFERGAAVAIRAPDGRIIAKGVTAYGTEDIRRIAGRRTEDAEAILGYRGRPAIIHRDDMVRL</sequence>
<organism evidence="10 11">
    <name type="scientific">Hyphomonas hirschiana VP5</name>
    <dbReference type="NCBI Taxonomy" id="1280951"/>
    <lineage>
        <taxon>Bacteria</taxon>
        <taxon>Pseudomonadati</taxon>
        <taxon>Pseudomonadota</taxon>
        <taxon>Alphaproteobacteria</taxon>
        <taxon>Hyphomonadales</taxon>
        <taxon>Hyphomonadaceae</taxon>
        <taxon>Hyphomonas</taxon>
    </lineage>
</organism>
<dbReference type="SUPFAM" id="SSF53633">
    <property type="entry name" value="Carbamate kinase-like"/>
    <property type="match status" value="1"/>
</dbReference>
<dbReference type="PROSITE" id="PS50890">
    <property type="entry name" value="PUA"/>
    <property type="match status" value="1"/>
</dbReference>
<feature type="binding site" evidence="8">
    <location>
        <position position="181"/>
    </location>
    <ligand>
        <name>substrate</name>
    </ligand>
</feature>
<keyword evidence="3 8" id="KW-0641">Proline biosynthesis</keyword>
<comment type="subcellular location">
    <subcellularLocation>
        <location evidence="8">Cytoplasm</location>
    </subcellularLocation>
</comment>
<keyword evidence="6 8" id="KW-0418">Kinase</keyword>
<dbReference type="EMBL" id="ARYI01000004">
    <property type="protein sequence ID" value="KCZ95351.1"/>
    <property type="molecule type" value="Genomic_DNA"/>
</dbReference>
<dbReference type="GO" id="GO:0005524">
    <property type="term" value="F:ATP binding"/>
    <property type="evidence" value="ECO:0007669"/>
    <property type="project" value="UniProtKB-KW"/>
</dbReference>
<keyword evidence="4 8" id="KW-0808">Transferase</keyword>
<dbReference type="AlphaFoldDB" id="A0A059FXV8"/>
<dbReference type="CDD" id="cd21157">
    <property type="entry name" value="PUA_G5K"/>
    <property type="match status" value="1"/>
</dbReference>
<dbReference type="InterPro" id="IPR036393">
    <property type="entry name" value="AceGlu_kinase-like_sf"/>
</dbReference>
<name>A0A059FXV8_9PROT</name>
<evidence type="ECO:0000256" key="2">
    <source>
        <dbReference type="ARBA" id="ARBA00022605"/>
    </source>
</evidence>
<evidence type="ECO:0000256" key="5">
    <source>
        <dbReference type="ARBA" id="ARBA00022741"/>
    </source>
</evidence>
<accession>A0A059FXV8</accession>
<evidence type="ECO:0000256" key="4">
    <source>
        <dbReference type="ARBA" id="ARBA00022679"/>
    </source>
</evidence>
<proteinExistence type="inferred from homology"/>
<dbReference type="InterPro" id="IPR041739">
    <property type="entry name" value="G5K_ProB"/>
</dbReference>
<evidence type="ECO:0000256" key="7">
    <source>
        <dbReference type="ARBA" id="ARBA00022840"/>
    </source>
</evidence>
<dbReference type="InterPro" id="IPR001057">
    <property type="entry name" value="Glu/AcGlu_kinase"/>
</dbReference>
<dbReference type="HAMAP" id="MF_00456">
    <property type="entry name" value="ProB"/>
    <property type="match status" value="1"/>
</dbReference>
<feature type="binding site" evidence="8">
    <location>
        <begin position="245"/>
        <end position="251"/>
    </location>
    <ligand>
        <name>ATP</name>
        <dbReference type="ChEBI" id="CHEBI:30616"/>
    </ligand>
</feature>
<evidence type="ECO:0000256" key="1">
    <source>
        <dbReference type="ARBA" id="ARBA00022490"/>
    </source>
</evidence>
<dbReference type="InterPro" id="IPR011529">
    <property type="entry name" value="Glu_5kinase"/>
</dbReference>